<dbReference type="AlphaFoldDB" id="A0AAU7VYL5"/>
<dbReference type="InterPro" id="IPR004161">
    <property type="entry name" value="EFTu-like_2"/>
</dbReference>
<dbReference type="Gene3D" id="2.40.30.10">
    <property type="entry name" value="Translation factors"/>
    <property type="match status" value="1"/>
</dbReference>
<protein>
    <submittedName>
        <fullName evidence="2">EF-Tu/IF-2/RF-3 family GTPase</fullName>
    </submittedName>
</protein>
<proteinExistence type="predicted"/>
<dbReference type="PANTHER" id="PTHR43721">
    <property type="entry name" value="ELONGATION FACTOR TU-RELATED"/>
    <property type="match status" value="1"/>
</dbReference>
<name>A0AAU7VYL5_9MICO</name>
<dbReference type="EMBL" id="CP158357">
    <property type="protein sequence ID" value="XBX79501.1"/>
    <property type="molecule type" value="Genomic_DNA"/>
</dbReference>
<gene>
    <name evidence="2" type="ORF">ABS642_05315</name>
</gene>
<evidence type="ECO:0000259" key="1">
    <source>
        <dbReference type="Pfam" id="PF03144"/>
    </source>
</evidence>
<dbReference type="RefSeq" id="WP_350352519.1">
    <property type="nucleotide sequence ID" value="NZ_CP158357.1"/>
</dbReference>
<dbReference type="InterPro" id="IPR050055">
    <property type="entry name" value="EF-Tu_GTPase"/>
</dbReference>
<reference evidence="2" key="1">
    <citation type="submission" date="2024-06" db="EMBL/GenBank/DDBJ databases">
        <title>Draft genome sequence of Microbacterium sp. strain A8/3-1, isolated from Oxytropis tragacanthoides Fisch. ex DC. Root nodules in the Altai region of Russia.</title>
        <authorList>
            <person name="Sazanova A."/>
            <person name="Guro P."/>
            <person name="Kuznetsova I."/>
            <person name="Belimov A."/>
            <person name="Safronova V."/>
        </authorList>
    </citation>
    <scope>NUCLEOTIDE SEQUENCE</scope>
    <source>
        <strain evidence="2">A8/3-1</strain>
    </source>
</reference>
<accession>A0AAU7VYL5</accession>
<evidence type="ECO:0000313" key="2">
    <source>
        <dbReference type="EMBL" id="XBX79501.1"/>
    </source>
</evidence>
<dbReference type="GO" id="GO:0005525">
    <property type="term" value="F:GTP binding"/>
    <property type="evidence" value="ECO:0007669"/>
    <property type="project" value="InterPro"/>
</dbReference>
<dbReference type="PANTHER" id="PTHR43721:SF22">
    <property type="entry name" value="ELONGATION FACTOR TU, MITOCHONDRIAL"/>
    <property type="match status" value="1"/>
</dbReference>
<dbReference type="GO" id="GO:0003746">
    <property type="term" value="F:translation elongation factor activity"/>
    <property type="evidence" value="ECO:0007669"/>
    <property type="project" value="TreeGrafter"/>
</dbReference>
<sequence>MGWFRRRRDPQDANEILRQYNEAEAVRLAALANGVTTTREETAFVSAAGGAAQLAVEDVFTITGRGQVATGTVTTGTIRVGDAVVVLRDGAPVADTEITGIEMFRKHADAASAGTMIGVLLRGRTDVARGDVIRVASSG</sequence>
<dbReference type="Pfam" id="PF03144">
    <property type="entry name" value="GTP_EFTU_D2"/>
    <property type="match status" value="1"/>
</dbReference>
<organism evidence="2">
    <name type="scientific">Microbacterium sp. A8/3-1</name>
    <dbReference type="NCBI Taxonomy" id="3160749"/>
    <lineage>
        <taxon>Bacteria</taxon>
        <taxon>Bacillati</taxon>
        <taxon>Actinomycetota</taxon>
        <taxon>Actinomycetes</taxon>
        <taxon>Micrococcales</taxon>
        <taxon>Microbacteriaceae</taxon>
        <taxon>Microbacterium</taxon>
    </lineage>
</organism>
<dbReference type="InterPro" id="IPR009000">
    <property type="entry name" value="Transl_B-barrel_sf"/>
</dbReference>
<feature type="domain" description="Translation elongation factor EFTu-like" evidence="1">
    <location>
        <begin position="66"/>
        <end position="133"/>
    </location>
</feature>
<dbReference type="SUPFAM" id="SSF50447">
    <property type="entry name" value="Translation proteins"/>
    <property type="match status" value="1"/>
</dbReference>